<gene>
    <name evidence="3" type="ORF">CINCED_3A013196</name>
</gene>
<feature type="signal peptide" evidence="2">
    <location>
        <begin position="1"/>
        <end position="18"/>
    </location>
</feature>
<name>A0A5E4MFW3_9HEMI</name>
<dbReference type="AlphaFoldDB" id="A0A5E4MFW3"/>
<keyword evidence="1" id="KW-0812">Transmembrane</keyword>
<evidence type="ECO:0000313" key="4">
    <source>
        <dbReference type="Proteomes" id="UP000325440"/>
    </source>
</evidence>
<feature type="chain" id="PRO_5023145684" evidence="2">
    <location>
        <begin position="19"/>
        <end position="185"/>
    </location>
</feature>
<dbReference type="OrthoDB" id="6629936at2759"/>
<keyword evidence="2" id="KW-0732">Signal</keyword>
<proteinExistence type="predicted"/>
<keyword evidence="4" id="KW-1185">Reference proteome</keyword>
<dbReference type="Proteomes" id="UP000325440">
    <property type="component" value="Unassembled WGS sequence"/>
</dbReference>
<protein>
    <submittedName>
        <fullName evidence="3">Uncharacterized protein</fullName>
    </submittedName>
</protein>
<dbReference type="EMBL" id="CABPRJ010000515">
    <property type="protein sequence ID" value="VVC30415.1"/>
    <property type="molecule type" value="Genomic_DNA"/>
</dbReference>
<evidence type="ECO:0000256" key="2">
    <source>
        <dbReference type="SAM" id="SignalP"/>
    </source>
</evidence>
<evidence type="ECO:0000313" key="3">
    <source>
        <dbReference type="EMBL" id="VVC30415.1"/>
    </source>
</evidence>
<feature type="transmembrane region" description="Helical" evidence="1">
    <location>
        <begin position="110"/>
        <end position="142"/>
    </location>
</feature>
<reference evidence="3 4" key="1">
    <citation type="submission" date="2019-08" db="EMBL/GenBank/DDBJ databases">
        <authorList>
            <person name="Alioto T."/>
            <person name="Alioto T."/>
            <person name="Gomez Garrido J."/>
        </authorList>
    </citation>
    <scope>NUCLEOTIDE SEQUENCE [LARGE SCALE GENOMIC DNA]</scope>
</reference>
<keyword evidence="1" id="KW-1133">Transmembrane helix</keyword>
<accession>A0A5E4MFW3</accession>
<evidence type="ECO:0000256" key="1">
    <source>
        <dbReference type="SAM" id="Phobius"/>
    </source>
</evidence>
<keyword evidence="1" id="KW-0472">Membrane</keyword>
<sequence length="185" mass="19556">MFKYTILFAALAVSASLANSIPVASQEPSPAESNIVVHKKIVFKPQNPVPVSETNVEAVPEQSYDAASLVDTGLSGLHHLISGPKKIVGAVASYVFSTLKSMDAKKIFKIVLLGALVTVLGSVAAVAVAGLVSIISGICAVLPYVRFFFGGEFAQLSEAHVDTLSDFVLGAFDKYENLIQHHNKA</sequence>
<organism evidence="3 4">
    <name type="scientific">Cinara cedri</name>
    <dbReference type="NCBI Taxonomy" id="506608"/>
    <lineage>
        <taxon>Eukaryota</taxon>
        <taxon>Metazoa</taxon>
        <taxon>Ecdysozoa</taxon>
        <taxon>Arthropoda</taxon>
        <taxon>Hexapoda</taxon>
        <taxon>Insecta</taxon>
        <taxon>Pterygota</taxon>
        <taxon>Neoptera</taxon>
        <taxon>Paraneoptera</taxon>
        <taxon>Hemiptera</taxon>
        <taxon>Sternorrhyncha</taxon>
        <taxon>Aphidomorpha</taxon>
        <taxon>Aphidoidea</taxon>
        <taxon>Aphididae</taxon>
        <taxon>Lachninae</taxon>
        <taxon>Cinara</taxon>
    </lineage>
</organism>